<sequence length="168" mass="18177">MRIIQGDLIALAKAGRFDVIVHGCNCHCKMGGGIARVIKVEFPAAFAADLRTRDVKPDERKLGTISFARIDLPLVEGSQSDGPSRTHTLTVVNAYTQNNYSGAKVLVDYENGIRPAFRLIKEQFGGQMRRIGYPKIGAGLGGGDWAIIAQIIDEELAGEDHTLVELAA</sequence>
<dbReference type="EMBL" id="VRMN01000004">
    <property type="protein sequence ID" value="KAA8494598.1"/>
    <property type="molecule type" value="Genomic_DNA"/>
</dbReference>
<proteinExistence type="predicted"/>
<dbReference type="InterPro" id="IPR002589">
    <property type="entry name" value="Macro_dom"/>
</dbReference>
<gene>
    <name evidence="2" type="ORF">FVE85_2839</name>
</gene>
<accession>A0A5J4YTU0</accession>
<dbReference type="SUPFAM" id="SSF52949">
    <property type="entry name" value="Macro domain-like"/>
    <property type="match status" value="1"/>
</dbReference>
<comment type="caution">
    <text evidence="2">The sequence shown here is derived from an EMBL/GenBank/DDBJ whole genome shotgun (WGS) entry which is preliminary data.</text>
</comment>
<evidence type="ECO:0000313" key="3">
    <source>
        <dbReference type="Proteomes" id="UP000324585"/>
    </source>
</evidence>
<dbReference type="AlphaFoldDB" id="A0A5J4YTU0"/>
<dbReference type="Proteomes" id="UP000324585">
    <property type="component" value="Unassembled WGS sequence"/>
</dbReference>
<dbReference type="PANTHER" id="PTHR12521">
    <property type="entry name" value="PROTEIN C6ORF130"/>
    <property type="match status" value="1"/>
</dbReference>
<dbReference type="SMART" id="SM00506">
    <property type="entry name" value="A1pp"/>
    <property type="match status" value="1"/>
</dbReference>
<dbReference type="Gene3D" id="3.40.220.10">
    <property type="entry name" value="Leucine Aminopeptidase, subunit E, domain 1"/>
    <property type="match status" value="1"/>
</dbReference>
<name>A0A5J4YTU0_PORPP</name>
<evidence type="ECO:0000259" key="1">
    <source>
        <dbReference type="PROSITE" id="PS51154"/>
    </source>
</evidence>
<dbReference type="GO" id="GO:0140291">
    <property type="term" value="P:peptidyl-glutamate ADP-deribosylation"/>
    <property type="evidence" value="ECO:0007669"/>
    <property type="project" value="TreeGrafter"/>
</dbReference>
<dbReference type="PANTHER" id="PTHR12521:SF0">
    <property type="entry name" value="ADP-RIBOSE GLYCOHYDROLASE OARD1"/>
    <property type="match status" value="1"/>
</dbReference>
<dbReference type="OMA" id="HGCNCFC"/>
<dbReference type="PROSITE" id="PS51154">
    <property type="entry name" value="MACRO"/>
    <property type="match status" value="1"/>
</dbReference>
<organism evidence="2 3">
    <name type="scientific">Porphyridium purpureum</name>
    <name type="common">Red alga</name>
    <name type="synonym">Porphyridium cruentum</name>
    <dbReference type="NCBI Taxonomy" id="35688"/>
    <lineage>
        <taxon>Eukaryota</taxon>
        <taxon>Rhodophyta</taxon>
        <taxon>Bangiophyceae</taxon>
        <taxon>Porphyridiales</taxon>
        <taxon>Porphyridiaceae</taxon>
        <taxon>Porphyridium</taxon>
    </lineage>
</organism>
<keyword evidence="3" id="KW-1185">Reference proteome</keyword>
<dbReference type="InterPro" id="IPR050892">
    <property type="entry name" value="ADP-ribose_metab_enzymes"/>
</dbReference>
<reference evidence="3" key="1">
    <citation type="journal article" date="2019" name="Nat. Commun.">
        <title>Expansion of phycobilisome linker gene families in mesophilic red algae.</title>
        <authorList>
            <person name="Lee J."/>
            <person name="Kim D."/>
            <person name="Bhattacharya D."/>
            <person name="Yoon H.S."/>
        </authorList>
    </citation>
    <scope>NUCLEOTIDE SEQUENCE [LARGE SCALE GENOMIC DNA]</scope>
    <source>
        <strain evidence="3">CCMP 1328</strain>
    </source>
</reference>
<dbReference type="OrthoDB" id="10257307at2759"/>
<evidence type="ECO:0000313" key="2">
    <source>
        <dbReference type="EMBL" id="KAA8494598.1"/>
    </source>
</evidence>
<dbReference type="InterPro" id="IPR043472">
    <property type="entry name" value="Macro_dom-like"/>
</dbReference>
<feature type="domain" description="Macro" evidence="1">
    <location>
        <begin position="1"/>
        <end position="168"/>
    </location>
</feature>
<protein>
    <submittedName>
        <fullName evidence="2">Putative 17.5 kDa protein in tk-vs intergenic region</fullName>
    </submittedName>
</protein>